<feature type="active site" description="Nucleophile" evidence="8">
    <location>
        <position position="781"/>
    </location>
</feature>
<dbReference type="PANTHER" id="PTHR24185:SF1">
    <property type="entry name" value="CALCIUM-INDEPENDENT PHOSPHOLIPASE A2-GAMMA"/>
    <property type="match status" value="1"/>
</dbReference>
<dbReference type="GO" id="GO:0016020">
    <property type="term" value="C:membrane"/>
    <property type="evidence" value="ECO:0007669"/>
    <property type="project" value="TreeGrafter"/>
</dbReference>
<evidence type="ECO:0000313" key="13">
    <source>
        <dbReference type="Proteomes" id="UP000651452"/>
    </source>
</evidence>
<dbReference type="PROSITE" id="PS00518">
    <property type="entry name" value="ZF_RING_1"/>
    <property type="match status" value="1"/>
</dbReference>
<dbReference type="SUPFAM" id="SSF57850">
    <property type="entry name" value="RING/U-box"/>
    <property type="match status" value="1"/>
</dbReference>
<evidence type="ECO:0000259" key="11">
    <source>
        <dbReference type="PROSITE" id="PS51635"/>
    </source>
</evidence>
<dbReference type="CDD" id="cd16449">
    <property type="entry name" value="RING-HC"/>
    <property type="match status" value="1"/>
</dbReference>
<feature type="short sequence motif" description="DGA/G" evidence="8">
    <location>
        <begin position="939"/>
        <end position="941"/>
    </location>
</feature>
<comment type="caution">
    <text evidence="12">The sequence shown here is derived from an EMBL/GenBank/DDBJ whole genome shotgun (WGS) entry which is preliminary data.</text>
</comment>
<dbReference type="CDD" id="cd07199">
    <property type="entry name" value="Pat17_PNPLA8_PNPLA9_like"/>
    <property type="match status" value="1"/>
</dbReference>
<feature type="short sequence motif" description="GXSXG" evidence="8">
    <location>
        <begin position="779"/>
        <end position="783"/>
    </location>
</feature>
<evidence type="ECO:0000256" key="3">
    <source>
        <dbReference type="ARBA" id="ARBA00022801"/>
    </source>
</evidence>
<evidence type="ECO:0008006" key="14">
    <source>
        <dbReference type="Google" id="ProtNLM"/>
    </source>
</evidence>
<dbReference type="GO" id="GO:0016042">
    <property type="term" value="P:lipid catabolic process"/>
    <property type="evidence" value="ECO:0007669"/>
    <property type="project" value="UniProtKB-UniRule"/>
</dbReference>
<reference evidence="12" key="2">
    <citation type="submission" date="2020-09" db="EMBL/GenBank/DDBJ databases">
        <title>Reference genome assembly for Australian Ascochyta lentis isolate Al4.</title>
        <authorList>
            <person name="Lee R.C."/>
            <person name="Farfan-Caceres L.M."/>
            <person name="Debler J.W."/>
            <person name="Williams A.H."/>
            <person name="Henares B.M."/>
        </authorList>
    </citation>
    <scope>NUCLEOTIDE SEQUENCE</scope>
    <source>
        <strain evidence="12">Al4</strain>
    </source>
</reference>
<dbReference type="SUPFAM" id="SSF52151">
    <property type="entry name" value="FabD/lysophospholipase-like"/>
    <property type="match status" value="1"/>
</dbReference>
<protein>
    <recommendedName>
        <fullName evidence="14">Patatin</fullName>
    </recommendedName>
</protein>
<feature type="compositionally biased region" description="Pro residues" evidence="9">
    <location>
        <begin position="1451"/>
        <end position="1460"/>
    </location>
</feature>
<keyword evidence="13" id="KW-1185">Reference proteome</keyword>
<dbReference type="SUPFAM" id="SSF52540">
    <property type="entry name" value="P-loop containing nucleoside triphosphate hydrolases"/>
    <property type="match status" value="1"/>
</dbReference>
<dbReference type="GO" id="GO:0046486">
    <property type="term" value="P:glycerolipid metabolic process"/>
    <property type="evidence" value="ECO:0007669"/>
    <property type="project" value="UniProtKB-ARBA"/>
</dbReference>
<feature type="region of interest" description="Disordered" evidence="9">
    <location>
        <begin position="1"/>
        <end position="33"/>
    </location>
</feature>
<gene>
    <name evidence="12" type="ORF">EKO04_005060</name>
</gene>
<name>A0A8H7MJF3_9PLEO</name>
<evidence type="ECO:0000313" key="12">
    <source>
        <dbReference type="EMBL" id="KAF9697343.1"/>
    </source>
</evidence>
<sequence>MLQQSRGLSCGPPDEGSRTQQGTSYSTSSRVDSFPSIPDDELCDGCDKKDPGLAYCNVCNVNLCPACWPVQTPHRKQRLAAGKVKHEKTDLALARKIRNVLLPTNDIQALTQLHEDDAQTAWFGIERPRDGDVPIFEDYGRYDYLLSATVEAWRAKNAQIGRDGRTPSLVSFVGQSGAGKSSLIKLLIDLRLTGQASWPTPVVGGTGVIDPTSEDVHLYADPVTAISEAPIFFADCEGLSGGEREPMSAKLKRQLKKNGSGSNRLPMPISERELGWADTNSLRSREFAVTNLYPRLLYTFSDVIVFVLKNPRVVESVLEQLVTWAAAALEMSSNQPVLPHVIIVLNASENDIDESQWDSDTATLSVLESLSRTVFKNATFKKYAQFWRERQRQIENVEQLILSYYSSIRVVRIPTHGRPPLIQAQIGSLYTGITEACEIARDRKAELRMLLDAEELQSYLQCAFDHFATSLDRPFDFVQASFSNSPIPLDFGGNILKLAIKLMHIWFDKRDTRHIFQELSYMVASCIMLDCARQKKRGTARDIFPLYLAHLDAALENFCEGHWPCEYVQSTSELRCVNVKSGHGSKGHQTANGKIIAVGEYISTWSYETLHEEFIGNSYYRLDELLELLKKKKAHGDDEMSVAADIDRDDVMTWFYRHVSVEGKWQGYNSHSVCFCCLSEPPEHSLPCGHVLCTPCAKTYGRQHSKTEVDIQKCPLDVRPARVYQPWRIHFKPKSAGVRVLTLDGGGIRGIVELEILRSLEEALGNGLRIQNFFDLVVGTSTGGLVALGLVSRNWSVSTCINNFTALCKKAFTRRFGGNMPFVGWLVDNINHSKYETTPLQEALQEAFSDDQYLFGGQRLDQNWSSPVKVAVTATSSSSSPVVLANYNRRCEGKLSYQFQRPEGIENELKIWEAARATPAAPRYFRPFVHEESKQIYMDGALYHNNPVRVADAEWKLIWSGGPTTHPDIMLSLGTGLAPDQGEKSLKSPISKRGLIRNGRMLLKIATDHIEDALDCEKTWHEYTRPLIINGPSSRFVRYNVDVDGNLPGLDDVKALEPLQAKVVEKLSQDAVRITRLAFQLMATCFYFDVERIQQSAQNTATATGRMCCRFAEGSLEMQELGKLIRDRSYKGKDPFFLVREKGVHGKSELCKITPNIIGDMINSGKFTMRRMRVGLSNKLSEVEIYLYLNDDQQHSISGFPRCLFDDEKDKAKPWQTQAINTRRWAGRSNSRDYQRSLWTPPSRSKISCRETISHYSDPSHVMGHATIETLLSPVFGSTDNLGRLQSTSVVMPGVWELDSEEVGPAQPVHLIRAQKVPIRCVQQSHAGGVFELEGDDPGSCLHTPFPSNTKIEEIAARNHELTQPAPSKTPLLAHGYDKDVTNHIEGYTVSPVGSDVITGEAAQPRSEPPGLATGATERQVDSVDAATHPLPETATVGSTEESLPVDTPASPSPEFEPPQRVPTIPYAIPPFDTFEPVSFSITMNPNTQEGVRALGLEADSQESGQWHWDINF</sequence>
<dbReference type="Pfam" id="PF01734">
    <property type="entry name" value="Patatin"/>
    <property type="match status" value="1"/>
</dbReference>
<feature type="compositionally biased region" description="Polar residues" evidence="9">
    <location>
        <begin position="18"/>
        <end position="31"/>
    </location>
</feature>
<feature type="domain" description="PNPLA" evidence="11">
    <location>
        <begin position="741"/>
        <end position="952"/>
    </location>
</feature>
<dbReference type="InterPro" id="IPR002641">
    <property type="entry name" value="PNPLA_dom"/>
</dbReference>
<reference evidence="12" key="1">
    <citation type="submission" date="2018-12" db="EMBL/GenBank/DDBJ databases">
        <authorList>
            <person name="Syme R.A."/>
            <person name="Farfan-Caceres L."/>
            <person name="Lichtenzveig J."/>
        </authorList>
    </citation>
    <scope>NUCLEOTIDE SEQUENCE</scope>
    <source>
        <strain evidence="12">Al4</strain>
    </source>
</reference>
<keyword evidence="3 8" id="KW-0378">Hydrolase</keyword>
<evidence type="ECO:0000256" key="7">
    <source>
        <dbReference type="PROSITE-ProRule" id="PRU00175"/>
    </source>
</evidence>
<keyword evidence="1" id="KW-0479">Metal-binding</keyword>
<dbReference type="InterPro" id="IPR017907">
    <property type="entry name" value="Znf_RING_CS"/>
</dbReference>
<evidence type="ECO:0000256" key="2">
    <source>
        <dbReference type="ARBA" id="ARBA00022771"/>
    </source>
</evidence>
<keyword evidence="4" id="KW-0862">Zinc</keyword>
<evidence type="ECO:0000256" key="4">
    <source>
        <dbReference type="ARBA" id="ARBA00022833"/>
    </source>
</evidence>
<feature type="short sequence motif" description="GXGXXG" evidence="8">
    <location>
        <begin position="745"/>
        <end position="750"/>
    </location>
</feature>
<dbReference type="InterPro" id="IPR027417">
    <property type="entry name" value="P-loop_NTPase"/>
</dbReference>
<evidence type="ECO:0000256" key="9">
    <source>
        <dbReference type="SAM" id="MobiDB-lite"/>
    </source>
</evidence>
<feature type="active site" description="Proton acceptor" evidence="8">
    <location>
        <position position="939"/>
    </location>
</feature>
<feature type="region of interest" description="Disordered" evidence="9">
    <location>
        <begin position="1400"/>
        <end position="1460"/>
    </location>
</feature>
<evidence type="ECO:0000256" key="1">
    <source>
        <dbReference type="ARBA" id="ARBA00022723"/>
    </source>
</evidence>
<dbReference type="GO" id="GO:0008270">
    <property type="term" value="F:zinc ion binding"/>
    <property type="evidence" value="ECO:0007669"/>
    <property type="project" value="UniProtKB-KW"/>
</dbReference>
<evidence type="ECO:0000256" key="5">
    <source>
        <dbReference type="ARBA" id="ARBA00022963"/>
    </source>
</evidence>
<dbReference type="GO" id="GO:0047499">
    <property type="term" value="F:calcium-independent phospholipase A2 activity"/>
    <property type="evidence" value="ECO:0007669"/>
    <property type="project" value="TreeGrafter"/>
</dbReference>
<accession>A0A8H7MJF3</accession>
<dbReference type="PANTHER" id="PTHR24185">
    <property type="entry name" value="CALCIUM-INDEPENDENT PHOSPHOLIPASE A2-GAMMA"/>
    <property type="match status" value="1"/>
</dbReference>
<evidence type="ECO:0000256" key="8">
    <source>
        <dbReference type="PROSITE-ProRule" id="PRU01161"/>
    </source>
</evidence>
<dbReference type="CDD" id="cd00267">
    <property type="entry name" value="ABC_ATPase"/>
    <property type="match status" value="1"/>
</dbReference>
<keyword evidence="5 8" id="KW-0442">Lipid degradation</keyword>
<organism evidence="12 13">
    <name type="scientific">Ascochyta lentis</name>
    <dbReference type="NCBI Taxonomy" id="205686"/>
    <lineage>
        <taxon>Eukaryota</taxon>
        <taxon>Fungi</taxon>
        <taxon>Dikarya</taxon>
        <taxon>Ascomycota</taxon>
        <taxon>Pezizomycotina</taxon>
        <taxon>Dothideomycetes</taxon>
        <taxon>Pleosporomycetidae</taxon>
        <taxon>Pleosporales</taxon>
        <taxon>Pleosporineae</taxon>
        <taxon>Didymellaceae</taxon>
        <taxon>Ascochyta</taxon>
    </lineage>
</organism>
<evidence type="ECO:0000256" key="6">
    <source>
        <dbReference type="ARBA" id="ARBA00023098"/>
    </source>
</evidence>
<dbReference type="Gene3D" id="3.40.1090.10">
    <property type="entry name" value="Cytosolic phospholipase A2 catalytic domain"/>
    <property type="match status" value="1"/>
</dbReference>
<dbReference type="EMBL" id="RZGK01000008">
    <property type="protein sequence ID" value="KAF9697343.1"/>
    <property type="molecule type" value="Genomic_DNA"/>
</dbReference>
<dbReference type="InterPro" id="IPR001841">
    <property type="entry name" value="Znf_RING"/>
</dbReference>
<dbReference type="InterPro" id="IPR016035">
    <property type="entry name" value="Acyl_Trfase/lysoPLipase"/>
</dbReference>
<evidence type="ECO:0000259" key="10">
    <source>
        <dbReference type="PROSITE" id="PS50089"/>
    </source>
</evidence>
<dbReference type="GO" id="GO:0019369">
    <property type="term" value="P:arachidonate metabolic process"/>
    <property type="evidence" value="ECO:0007669"/>
    <property type="project" value="TreeGrafter"/>
</dbReference>
<dbReference type="PROSITE" id="PS50089">
    <property type="entry name" value="ZF_RING_2"/>
    <property type="match status" value="1"/>
</dbReference>
<dbReference type="PROSITE" id="PS51635">
    <property type="entry name" value="PNPLA"/>
    <property type="match status" value="1"/>
</dbReference>
<keyword evidence="2 7" id="KW-0863">Zinc-finger</keyword>
<feature type="domain" description="RING-type" evidence="10">
    <location>
        <begin position="674"/>
        <end position="717"/>
    </location>
</feature>
<keyword evidence="6 8" id="KW-0443">Lipid metabolism</keyword>
<dbReference type="OrthoDB" id="194358at2759"/>
<proteinExistence type="predicted"/>
<dbReference type="Proteomes" id="UP000651452">
    <property type="component" value="Unassembled WGS sequence"/>
</dbReference>